<dbReference type="Pfam" id="PF18758">
    <property type="entry name" value="KDZ"/>
    <property type="match status" value="1"/>
</dbReference>
<organism evidence="2 3">
    <name type="scientific">Amphimedon queenslandica</name>
    <name type="common">Sponge</name>
    <dbReference type="NCBI Taxonomy" id="400682"/>
    <lineage>
        <taxon>Eukaryota</taxon>
        <taxon>Metazoa</taxon>
        <taxon>Porifera</taxon>
        <taxon>Demospongiae</taxon>
        <taxon>Heteroscleromorpha</taxon>
        <taxon>Haplosclerida</taxon>
        <taxon>Niphatidae</taxon>
        <taxon>Amphimedon</taxon>
    </lineage>
</organism>
<dbReference type="InterPro" id="IPR041539">
    <property type="entry name" value="CxC5"/>
</dbReference>
<protein>
    <recommendedName>
        <fullName evidence="1">CxC5 like cysteine cluster associated with KDZ domain-containing protein</fullName>
    </recommendedName>
</protein>
<evidence type="ECO:0000313" key="3">
    <source>
        <dbReference type="Proteomes" id="UP000007879"/>
    </source>
</evidence>
<proteinExistence type="predicted"/>
<dbReference type="RefSeq" id="XP_019860093.1">
    <property type="nucleotide sequence ID" value="XM_020004534.1"/>
</dbReference>
<sequence length="672" mass="77251">MSCNSKRGRKRKLLKQMEDLERCTSMESLADNVDVQSESAPKVAKSLAMSSPASQPLDLVTCNDMIKELLVGQALNLIPSTFKSQRTIFIANIIQYIDPRCTVQEVEQMIRQVQSKYSSANLHLMGTPDRELLKSVTKTTETSHMLFLGPPTDVCLKCSKVLYSHNPVSEITCYDVDGPLPAQKITLRCHNCSLNYRYDTYGSETFGYCYYEKERPYVRGSKTRFIHRKLHQLFVSASHHAWCSFEAFAEAYNEMVRGTSGYLSNNQDESYCFTSSFASLELTRKIVAESFWNAETEAELREFGNVSSTEPRETIMQQIDERRSLSCYDHHECNQDCKDRGCGRLWSVDGLWKLVYPICMNKEPKEVSGFSGQLKYVDSCPNQPLHGKAFCSDHCKEAESANIPTDIKKYVSYIRKSEQNEIDIEDFDPVVEEEVLEDETPCETDLRTSAKIQGISDIIASHPTLSQVLDEEEIDGDKPTCNKDTGSKKQLRKWTRGHLVIVRGGGHIDMWQPLYQSEGPAQVFLIVLMWMTTAFRNLSREERKKVIISYDNMCHLNNLKAAKNPLPLPDDLKYLWTDVIKIIDSLHLKNHRDPKCHEEYNPQKIKDINPSFNTMACEQTFAWLGRYKKILVSMGKCHHHFFLHRLVKRRNKYISFCYDNGRRPVAPKPSYK</sequence>
<dbReference type="AlphaFoldDB" id="A0AAN0JSK7"/>
<reference evidence="2" key="2">
    <citation type="submission" date="2024-06" db="UniProtKB">
        <authorList>
            <consortium name="EnsemblMetazoa"/>
        </authorList>
    </citation>
    <scope>IDENTIFICATION</scope>
</reference>
<dbReference type="KEGG" id="aqu:105314963"/>
<reference evidence="3" key="1">
    <citation type="journal article" date="2010" name="Nature">
        <title>The Amphimedon queenslandica genome and the evolution of animal complexity.</title>
        <authorList>
            <person name="Srivastava M."/>
            <person name="Simakov O."/>
            <person name="Chapman J."/>
            <person name="Fahey B."/>
            <person name="Gauthier M.E."/>
            <person name="Mitros T."/>
            <person name="Richards G.S."/>
            <person name="Conaco C."/>
            <person name="Dacre M."/>
            <person name="Hellsten U."/>
            <person name="Larroux C."/>
            <person name="Putnam N.H."/>
            <person name="Stanke M."/>
            <person name="Adamska M."/>
            <person name="Darling A."/>
            <person name="Degnan S.M."/>
            <person name="Oakley T.H."/>
            <person name="Plachetzki D.C."/>
            <person name="Zhai Y."/>
            <person name="Adamski M."/>
            <person name="Calcino A."/>
            <person name="Cummins S.F."/>
            <person name="Goodstein D.M."/>
            <person name="Harris C."/>
            <person name="Jackson D.J."/>
            <person name="Leys S.P."/>
            <person name="Shu S."/>
            <person name="Woodcroft B.J."/>
            <person name="Vervoort M."/>
            <person name="Kosik K.S."/>
            <person name="Manning G."/>
            <person name="Degnan B.M."/>
            <person name="Rokhsar D.S."/>
        </authorList>
    </citation>
    <scope>NUCLEOTIDE SEQUENCE [LARGE SCALE GENOMIC DNA]</scope>
</reference>
<evidence type="ECO:0000259" key="1">
    <source>
        <dbReference type="Pfam" id="PF18718"/>
    </source>
</evidence>
<dbReference type="InterPro" id="IPR040521">
    <property type="entry name" value="KDZ"/>
</dbReference>
<feature type="domain" description="CxC5 like cysteine cluster associated with KDZ" evidence="1">
    <location>
        <begin position="145"/>
        <end position="255"/>
    </location>
</feature>
<evidence type="ECO:0000313" key="2">
    <source>
        <dbReference type="EnsemblMetazoa" id="XP_019860093.1"/>
    </source>
</evidence>
<name>A0AAN0JSK7_AMPQE</name>
<dbReference type="Proteomes" id="UP000007879">
    <property type="component" value="Unassembled WGS sequence"/>
</dbReference>
<accession>A0AAN0JSK7</accession>
<keyword evidence="3" id="KW-1185">Reference proteome</keyword>
<dbReference type="EnsemblMetazoa" id="XM_020004534.1">
    <property type="protein sequence ID" value="XP_019860093.1"/>
    <property type="gene ID" value="LOC105314963"/>
</dbReference>
<dbReference type="GeneID" id="105314963"/>
<dbReference type="Pfam" id="PF18718">
    <property type="entry name" value="CxC5"/>
    <property type="match status" value="1"/>
</dbReference>